<reference evidence="7" key="1">
    <citation type="journal article" date="2023" name="Mol. Phylogenet. Evol.">
        <title>Genome-scale phylogeny and comparative genomics of the fungal order Sordariales.</title>
        <authorList>
            <person name="Hensen N."/>
            <person name="Bonometti L."/>
            <person name="Westerberg I."/>
            <person name="Brannstrom I.O."/>
            <person name="Guillou S."/>
            <person name="Cros-Aarteil S."/>
            <person name="Calhoun S."/>
            <person name="Haridas S."/>
            <person name="Kuo A."/>
            <person name="Mondo S."/>
            <person name="Pangilinan J."/>
            <person name="Riley R."/>
            <person name="LaButti K."/>
            <person name="Andreopoulos B."/>
            <person name="Lipzen A."/>
            <person name="Chen C."/>
            <person name="Yan M."/>
            <person name="Daum C."/>
            <person name="Ng V."/>
            <person name="Clum A."/>
            <person name="Steindorff A."/>
            <person name="Ohm R.A."/>
            <person name="Martin F."/>
            <person name="Silar P."/>
            <person name="Natvig D.O."/>
            <person name="Lalanne C."/>
            <person name="Gautier V."/>
            <person name="Ament-Velasquez S.L."/>
            <person name="Kruys A."/>
            <person name="Hutchinson M.I."/>
            <person name="Powell A.J."/>
            <person name="Barry K."/>
            <person name="Miller A.N."/>
            <person name="Grigoriev I.V."/>
            <person name="Debuchy R."/>
            <person name="Gladieux P."/>
            <person name="Hiltunen Thoren M."/>
            <person name="Johannesson H."/>
        </authorList>
    </citation>
    <scope>NUCLEOTIDE SEQUENCE</scope>
    <source>
        <strain evidence="7">CBS 532.94</strain>
    </source>
</reference>
<reference evidence="7" key="2">
    <citation type="submission" date="2023-05" db="EMBL/GenBank/DDBJ databases">
        <authorList>
            <consortium name="Lawrence Berkeley National Laboratory"/>
            <person name="Steindorff A."/>
            <person name="Hensen N."/>
            <person name="Bonometti L."/>
            <person name="Westerberg I."/>
            <person name="Brannstrom I.O."/>
            <person name="Guillou S."/>
            <person name="Cros-Aarteil S."/>
            <person name="Calhoun S."/>
            <person name="Haridas S."/>
            <person name="Kuo A."/>
            <person name="Mondo S."/>
            <person name="Pangilinan J."/>
            <person name="Riley R."/>
            <person name="Labutti K."/>
            <person name="Andreopoulos B."/>
            <person name="Lipzen A."/>
            <person name="Chen C."/>
            <person name="Yanf M."/>
            <person name="Daum C."/>
            <person name="Ng V."/>
            <person name="Clum A."/>
            <person name="Ohm R."/>
            <person name="Martin F."/>
            <person name="Silar P."/>
            <person name="Natvig D."/>
            <person name="Lalanne C."/>
            <person name="Gautier V."/>
            <person name="Ament-Velasquez S.L."/>
            <person name="Kruys A."/>
            <person name="Hutchinson M.I."/>
            <person name="Powell A.J."/>
            <person name="Barry K."/>
            <person name="Miller A.N."/>
            <person name="Grigoriev I.V."/>
            <person name="Debuchy R."/>
            <person name="Gladieux P."/>
            <person name="Thoren M.H."/>
            <person name="Johannesson H."/>
        </authorList>
    </citation>
    <scope>NUCLEOTIDE SEQUENCE</scope>
    <source>
        <strain evidence="7">CBS 532.94</strain>
    </source>
</reference>
<keyword evidence="4 6" id="KW-0472">Membrane</keyword>
<dbReference type="Proteomes" id="UP001303760">
    <property type="component" value="Unassembled WGS sequence"/>
</dbReference>
<dbReference type="InterPro" id="IPR013901">
    <property type="entry name" value="Anthrone_oxy"/>
</dbReference>
<dbReference type="PANTHER" id="PTHR35042">
    <property type="entry name" value="ANTHRONE OXYGENASE ENCC"/>
    <property type="match status" value="1"/>
</dbReference>
<proteinExistence type="inferred from homology"/>
<keyword evidence="8" id="KW-1185">Reference proteome</keyword>
<dbReference type="AlphaFoldDB" id="A0AAN7C5Y8"/>
<sequence>MSLPTLTVLAQWAGITMPTLYAGITFQYSLTMSLLAHTFPPSAPNSKLLAKQWLALYQQGPYWVPPLIHTGLLANLYLAASSSTTSSCSFRLYLAAAALTLSILPITFFYLEPGINGACKWKVERLLRKEEEEEEGGEFRLPAARVWWFKASVVRHSASEASKRWAEVAEMRELVLAWARRNHGRWVVAGLAGALSFVATLGGGKEEGL</sequence>
<dbReference type="EMBL" id="MU860219">
    <property type="protein sequence ID" value="KAK4236031.1"/>
    <property type="molecule type" value="Genomic_DNA"/>
</dbReference>
<evidence type="ECO:0000256" key="2">
    <source>
        <dbReference type="ARBA" id="ARBA00022692"/>
    </source>
</evidence>
<dbReference type="Pfam" id="PF08592">
    <property type="entry name" value="Anthrone_oxy"/>
    <property type="match status" value="1"/>
</dbReference>
<feature type="transmembrane region" description="Helical" evidence="6">
    <location>
        <begin position="186"/>
        <end position="204"/>
    </location>
</feature>
<comment type="caution">
    <text evidence="7">The sequence shown here is derived from an EMBL/GenBank/DDBJ whole genome shotgun (WGS) entry which is preliminary data.</text>
</comment>
<gene>
    <name evidence="7" type="ORF">C8A03DRAFT_17281</name>
</gene>
<name>A0AAN7C5Y8_9PEZI</name>
<comment type="subcellular location">
    <subcellularLocation>
        <location evidence="1">Membrane</location>
        <topology evidence="1">Multi-pass membrane protein</topology>
    </subcellularLocation>
</comment>
<organism evidence="7 8">
    <name type="scientific">Achaetomium macrosporum</name>
    <dbReference type="NCBI Taxonomy" id="79813"/>
    <lineage>
        <taxon>Eukaryota</taxon>
        <taxon>Fungi</taxon>
        <taxon>Dikarya</taxon>
        <taxon>Ascomycota</taxon>
        <taxon>Pezizomycotina</taxon>
        <taxon>Sordariomycetes</taxon>
        <taxon>Sordariomycetidae</taxon>
        <taxon>Sordariales</taxon>
        <taxon>Chaetomiaceae</taxon>
        <taxon>Achaetomium</taxon>
    </lineage>
</organism>
<keyword evidence="3 6" id="KW-1133">Transmembrane helix</keyword>
<evidence type="ECO:0000256" key="1">
    <source>
        <dbReference type="ARBA" id="ARBA00004141"/>
    </source>
</evidence>
<evidence type="ECO:0000313" key="8">
    <source>
        <dbReference type="Proteomes" id="UP001303760"/>
    </source>
</evidence>
<evidence type="ECO:0000256" key="3">
    <source>
        <dbReference type="ARBA" id="ARBA00022989"/>
    </source>
</evidence>
<keyword evidence="2 6" id="KW-0812">Transmembrane</keyword>
<accession>A0AAN7C5Y8</accession>
<dbReference type="PANTHER" id="PTHR35042:SF1">
    <property type="entry name" value="DUF1772-DOMAIN-CONTAINING PROTEIN"/>
    <property type="match status" value="1"/>
</dbReference>
<protein>
    <submittedName>
        <fullName evidence="7">Uncharacterized protein</fullName>
    </submittedName>
</protein>
<evidence type="ECO:0000256" key="5">
    <source>
        <dbReference type="ARBA" id="ARBA00034313"/>
    </source>
</evidence>
<evidence type="ECO:0000256" key="6">
    <source>
        <dbReference type="SAM" id="Phobius"/>
    </source>
</evidence>
<feature type="transmembrane region" description="Helical" evidence="6">
    <location>
        <begin position="92"/>
        <end position="111"/>
    </location>
</feature>
<dbReference type="GO" id="GO:0016020">
    <property type="term" value="C:membrane"/>
    <property type="evidence" value="ECO:0007669"/>
    <property type="project" value="UniProtKB-SubCell"/>
</dbReference>
<evidence type="ECO:0000313" key="7">
    <source>
        <dbReference type="EMBL" id="KAK4236031.1"/>
    </source>
</evidence>
<evidence type="ECO:0000256" key="4">
    <source>
        <dbReference type="ARBA" id="ARBA00023136"/>
    </source>
</evidence>
<comment type="similarity">
    <text evidence="5">Belongs to the anthrone oxygenase family.</text>
</comment>